<reference evidence="2" key="1">
    <citation type="journal article" date="2021" name="PeerJ">
        <title>Extensive microbial diversity within the chicken gut microbiome revealed by metagenomics and culture.</title>
        <authorList>
            <person name="Gilroy R."/>
            <person name="Ravi A."/>
            <person name="Getino M."/>
            <person name="Pursley I."/>
            <person name="Horton D.L."/>
            <person name="Alikhan N.F."/>
            <person name="Baker D."/>
            <person name="Gharbi K."/>
            <person name="Hall N."/>
            <person name="Watson M."/>
            <person name="Adriaenssens E.M."/>
            <person name="Foster-Nyarko E."/>
            <person name="Jarju S."/>
            <person name="Secka A."/>
            <person name="Antonio M."/>
            <person name="Oren A."/>
            <person name="Chaudhuri R.R."/>
            <person name="La Ragione R."/>
            <person name="Hildebrand F."/>
            <person name="Pallen M.J."/>
        </authorList>
    </citation>
    <scope>NUCLEOTIDE SEQUENCE</scope>
    <source>
        <strain evidence="2">ChiSjej1B19-8411</strain>
    </source>
</reference>
<dbReference type="Proteomes" id="UP000886817">
    <property type="component" value="Unassembled WGS sequence"/>
</dbReference>
<evidence type="ECO:0000256" key="1">
    <source>
        <dbReference type="SAM" id="Phobius"/>
    </source>
</evidence>
<gene>
    <name evidence="2" type="ORF">IAA45_09710</name>
</gene>
<name>A0A9D1WKT5_9FIRM</name>
<evidence type="ECO:0000313" key="3">
    <source>
        <dbReference type="Proteomes" id="UP000886817"/>
    </source>
</evidence>
<keyword evidence="1" id="KW-0472">Membrane</keyword>
<evidence type="ECO:0000313" key="2">
    <source>
        <dbReference type="EMBL" id="HIX59972.1"/>
    </source>
</evidence>
<feature type="transmembrane region" description="Helical" evidence="1">
    <location>
        <begin position="20"/>
        <end position="42"/>
    </location>
</feature>
<reference evidence="2" key="2">
    <citation type="submission" date="2021-04" db="EMBL/GenBank/DDBJ databases">
        <authorList>
            <person name="Gilroy R."/>
        </authorList>
    </citation>
    <scope>NUCLEOTIDE SEQUENCE</scope>
    <source>
        <strain evidence="2">ChiSjej1B19-8411</strain>
    </source>
</reference>
<feature type="transmembrane region" description="Helical" evidence="1">
    <location>
        <begin position="48"/>
        <end position="69"/>
    </location>
</feature>
<dbReference type="EMBL" id="DXEX01000205">
    <property type="protein sequence ID" value="HIX59972.1"/>
    <property type="molecule type" value="Genomic_DNA"/>
</dbReference>
<feature type="transmembrane region" description="Helical" evidence="1">
    <location>
        <begin position="81"/>
        <end position="102"/>
    </location>
</feature>
<organism evidence="2 3">
    <name type="scientific">Candidatus Blautia gallistercoris</name>
    <dbReference type="NCBI Taxonomy" id="2838490"/>
    <lineage>
        <taxon>Bacteria</taxon>
        <taxon>Bacillati</taxon>
        <taxon>Bacillota</taxon>
        <taxon>Clostridia</taxon>
        <taxon>Lachnospirales</taxon>
        <taxon>Lachnospiraceae</taxon>
        <taxon>Blautia</taxon>
    </lineage>
</organism>
<comment type="caution">
    <text evidence="2">The sequence shown here is derived from an EMBL/GenBank/DDBJ whole genome shotgun (WGS) entry which is preliminary data.</text>
</comment>
<dbReference type="AlphaFoldDB" id="A0A9D1WKT5"/>
<sequence>MAKRYRYSFAKLKPSPRAVWSVSMAIASVALFLISIVIAFLTKGEIPGIIGGVCLFAMLISIYGFIQGLRSFGDKKCSHSFSTAGAIANGIIMIGWLGVFLLGV</sequence>
<keyword evidence="1" id="KW-0812">Transmembrane</keyword>
<proteinExistence type="predicted"/>
<keyword evidence="1" id="KW-1133">Transmembrane helix</keyword>
<protein>
    <submittedName>
        <fullName evidence="2">Uncharacterized protein</fullName>
    </submittedName>
</protein>
<accession>A0A9D1WKT5</accession>